<keyword evidence="1" id="KW-0472">Membrane</keyword>
<keyword evidence="1" id="KW-1133">Transmembrane helix</keyword>
<reference evidence="2 3" key="1">
    <citation type="submission" date="2024-02" db="EMBL/GenBank/DDBJ databases">
        <authorList>
            <person name="Chen Y."/>
            <person name="Shah S."/>
            <person name="Dougan E. K."/>
            <person name="Thang M."/>
            <person name="Chan C."/>
        </authorList>
    </citation>
    <scope>NUCLEOTIDE SEQUENCE [LARGE SCALE GENOMIC DNA]</scope>
</reference>
<proteinExistence type="predicted"/>
<keyword evidence="1" id="KW-0812">Transmembrane</keyword>
<protein>
    <submittedName>
        <fullName evidence="2">Uncharacterized protein</fullName>
    </submittedName>
</protein>
<keyword evidence="3" id="KW-1185">Reference proteome</keyword>
<dbReference type="EMBL" id="CAXAMN010023707">
    <property type="protein sequence ID" value="CAK9080172.1"/>
    <property type="molecule type" value="Genomic_DNA"/>
</dbReference>
<sequence length="229" mass="26154">MSVTGDVMRFTYLLRLGRRLGGARRPGGAAARTNEGAYLLGLGEDAVQAKCVDAWRPDAFEAYRRLWVGDAWKELAIGQLYIQSWSVCLNKCQKAMDIIVQVFLYVSLDLVPILLFILVYDTPMHGSVVCEVCMAIGCFHIFCFYFLFIFGEAWLKISRFRWAWRAAKDRVTFARSGSSGIHIETETVWMTGDGTQFLSMEAEARSLCVLCCTIFHWLENICYLLPWPW</sequence>
<feature type="transmembrane region" description="Helical" evidence="1">
    <location>
        <begin position="132"/>
        <end position="155"/>
    </location>
</feature>
<comment type="caution">
    <text evidence="2">The sequence shown here is derived from an EMBL/GenBank/DDBJ whole genome shotgun (WGS) entry which is preliminary data.</text>
</comment>
<evidence type="ECO:0000313" key="2">
    <source>
        <dbReference type="EMBL" id="CAK9080172.1"/>
    </source>
</evidence>
<organism evidence="2 3">
    <name type="scientific">Durusdinium trenchii</name>
    <dbReference type="NCBI Taxonomy" id="1381693"/>
    <lineage>
        <taxon>Eukaryota</taxon>
        <taxon>Sar</taxon>
        <taxon>Alveolata</taxon>
        <taxon>Dinophyceae</taxon>
        <taxon>Suessiales</taxon>
        <taxon>Symbiodiniaceae</taxon>
        <taxon>Durusdinium</taxon>
    </lineage>
</organism>
<feature type="transmembrane region" description="Helical" evidence="1">
    <location>
        <begin position="98"/>
        <end position="120"/>
    </location>
</feature>
<dbReference type="Proteomes" id="UP001642484">
    <property type="component" value="Unassembled WGS sequence"/>
</dbReference>
<accession>A0ABP0PVW8</accession>
<evidence type="ECO:0000256" key="1">
    <source>
        <dbReference type="SAM" id="Phobius"/>
    </source>
</evidence>
<name>A0ABP0PVW8_9DINO</name>
<evidence type="ECO:0000313" key="3">
    <source>
        <dbReference type="Proteomes" id="UP001642484"/>
    </source>
</evidence>
<gene>
    <name evidence="2" type="ORF">CCMP2556_LOCUS39390</name>
</gene>